<gene>
    <name evidence="3" type="ORF">SAMN05444584_2245</name>
</gene>
<dbReference type="OrthoDB" id="6198809at2"/>
<evidence type="ECO:0000259" key="2">
    <source>
        <dbReference type="Pfam" id="PF18862"/>
    </source>
</evidence>
<keyword evidence="4" id="KW-1185">Reference proteome</keyword>
<proteinExistence type="predicted"/>
<dbReference type="InterPro" id="IPR041229">
    <property type="entry name" value="HEPN_Apea"/>
</dbReference>
<dbReference type="Pfam" id="PF18862">
    <property type="entry name" value="ApeA_NTD1"/>
    <property type="match status" value="1"/>
</dbReference>
<organism evidence="3 4">
    <name type="scientific">Acinetobacter apis</name>
    <dbReference type="NCBI Taxonomy" id="1229165"/>
    <lineage>
        <taxon>Bacteria</taxon>
        <taxon>Pseudomonadati</taxon>
        <taxon>Pseudomonadota</taxon>
        <taxon>Gammaproteobacteria</taxon>
        <taxon>Moraxellales</taxon>
        <taxon>Moraxellaceae</taxon>
        <taxon>Acinetobacter</taxon>
    </lineage>
</organism>
<evidence type="ECO:0000259" key="1">
    <source>
        <dbReference type="Pfam" id="PF18739"/>
    </source>
</evidence>
<reference evidence="4" key="1">
    <citation type="submission" date="2017-06" db="EMBL/GenBank/DDBJ databases">
        <authorList>
            <person name="Varghese N."/>
            <person name="Submissions S."/>
        </authorList>
    </citation>
    <scope>NUCLEOTIDE SEQUENCE [LARGE SCALE GENOMIC DNA]</scope>
    <source>
        <strain evidence="4">ANC 5114</strain>
    </source>
</reference>
<dbReference type="RefSeq" id="WP_088824423.1">
    <property type="nucleotide sequence ID" value="NZ_FZLN01000010.1"/>
</dbReference>
<evidence type="ECO:0000313" key="4">
    <source>
        <dbReference type="Proteomes" id="UP000243463"/>
    </source>
</evidence>
<accession>A0A217EIR0</accession>
<dbReference type="EMBL" id="FZLN01000010">
    <property type="protein sequence ID" value="SNQ30256.1"/>
    <property type="molecule type" value="Genomic_DNA"/>
</dbReference>
<sequence>MRIEKEYKKSGYFWLPEKEDSKIPGVLTIVNGGEIELEIIDHFNGIKSFNGPDDFSRIIGFVEEDGLVTLEKCFYTKKSFSFGGISKSKIYVNKVLCGAQWKKDEIVTFDTFSFSLDCLEDWIGITGISINNDYAFKTTTISYTPPEKKIFSLDNGMMLEIGFGYTLPGGIALKEAVVHQNAYLSIKSSDLRELNDFISIAFKITNFMCFALDEVVSIKNVIATSPEIQRDMGEKKYSLPIKIYYPSTTYVEKVPNKSWHNMLFTFGTIQDNAQDVFNKWLDAYEYLSPAMNLYFSTKINAQKYIDGKFLALAQGLETYHRRTSNKTLMDTDAFTKLVEEIISNCPENHREWLQGRLMHGNEINLRKRLKLIIEPFKEYLGTSDERNRLLQNIIDTRNYLTHYSENLADMALEGIDLWKICQKMEVIFNLHFLKVIGFTDVEIKSVVENSYPLKQKLDS</sequence>
<dbReference type="AlphaFoldDB" id="A0A217EIR0"/>
<dbReference type="Proteomes" id="UP000243463">
    <property type="component" value="Unassembled WGS sequence"/>
</dbReference>
<dbReference type="Pfam" id="PF18739">
    <property type="entry name" value="HEPN_Apea"/>
    <property type="match status" value="1"/>
</dbReference>
<evidence type="ECO:0000313" key="3">
    <source>
        <dbReference type="EMBL" id="SNQ30256.1"/>
    </source>
</evidence>
<protein>
    <submittedName>
        <fullName evidence="3">Uncharacterized protein</fullName>
    </submittedName>
</protein>
<feature type="domain" description="ApeA N-terminal" evidence="2">
    <location>
        <begin position="9"/>
        <end position="280"/>
    </location>
</feature>
<dbReference type="InterPro" id="IPR041223">
    <property type="entry name" value="ApeA_NTD"/>
</dbReference>
<name>A0A217EIR0_9GAMM</name>
<feature type="domain" description="Apea-like HEPN" evidence="1">
    <location>
        <begin position="310"/>
        <end position="440"/>
    </location>
</feature>